<feature type="domain" description="Post-SET" evidence="5">
    <location>
        <begin position="117"/>
        <end position="133"/>
    </location>
</feature>
<reference evidence="6 7" key="1">
    <citation type="journal article" date="2007" name="Science">
        <title>Sea anemone genome reveals ancestral eumetazoan gene repertoire and genomic organization.</title>
        <authorList>
            <person name="Putnam N.H."/>
            <person name="Srivastava M."/>
            <person name="Hellsten U."/>
            <person name="Dirks B."/>
            <person name="Chapman J."/>
            <person name="Salamov A."/>
            <person name="Terry A."/>
            <person name="Shapiro H."/>
            <person name="Lindquist E."/>
            <person name="Kapitonov V.V."/>
            <person name="Jurka J."/>
            <person name="Genikhovich G."/>
            <person name="Grigoriev I.V."/>
            <person name="Lucas S.M."/>
            <person name="Steele R.E."/>
            <person name="Finnerty J.R."/>
            <person name="Technau U."/>
            <person name="Martindale M.Q."/>
            <person name="Rokhsar D.S."/>
        </authorList>
    </citation>
    <scope>NUCLEOTIDE SEQUENCE [LARGE SCALE GENOMIC DNA]</scope>
    <source>
        <strain evidence="7">CH2 X CH6</strain>
    </source>
</reference>
<dbReference type="STRING" id="45351.A7T0S8"/>
<dbReference type="Proteomes" id="UP000001593">
    <property type="component" value="Unassembled WGS sequence"/>
</dbReference>
<keyword evidence="2" id="KW-0808">Transferase</keyword>
<dbReference type="PROSITE" id="PS50280">
    <property type="entry name" value="SET"/>
    <property type="match status" value="1"/>
</dbReference>
<evidence type="ECO:0000259" key="5">
    <source>
        <dbReference type="PROSITE" id="PS50868"/>
    </source>
</evidence>
<accession>A7T0S8</accession>
<dbReference type="PhylomeDB" id="A7T0S8"/>
<dbReference type="GO" id="GO:0032259">
    <property type="term" value="P:methylation"/>
    <property type="evidence" value="ECO:0007669"/>
    <property type="project" value="UniProtKB-KW"/>
</dbReference>
<protein>
    <recommendedName>
        <fullName evidence="8">Histone-lysine N-methyltransferase</fullName>
    </recommendedName>
</protein>
<dbReference type="GO" id="GO:0008168">
    <property type="term" value="F:methyltransferase activity"/>
    <property type="evidence" value="ECO:0007669"/>
    <property type="project" value="UniProtKB-KW"/>
</dbReference>
<gene>
    <name evidence="6" type="ORF">NEMVEDRAFT_v1g220581</name>
</gene>
<evidence type="ECO:0000256" key="2">
    <source>
        <dbReference type="ARBA" id="ARBA00022679"/>
    </source>
</evidence>
<dbReference type="SUPFAM" id="SSF82199">
    <property type="entry name" value="SET domain"/>
    <property type="match status" value="1"/>
</dbReference>
<dbReference type="InParanoid" id="A7T0S8"/>
<evidence type="ECO:0000313" key="6">
    <source>
        <dbReference type="EMBL" id="EDO30436.1"/>
    </source>
</evidence>
<feature type="domain" description="SET" evidence="4">
    <location>
        <begin position="1"/>
        <end position="109"/>
    </location>
</feature>
<keyword evidence="1" id="KW-0489">Methyltransferase</keyword>
<dbReference type="InterPro" id="IPR053201">
    <property type="entry name" value="Flavunoidine_N-MTase"/>
</dbReference>
<dbReference type="KEGG" id="nve:5501221"/>
<dbReference type="Gene3D" id="2.170.270.10">
    <property type="entry name" value="SET domain"/>
    <property type="match status" value="1"/>
</dbReference>
<dbReference type="Pfam" id="PF00856">
    <property type="entry name" value="SET"/>
    <property type="match status" value="1"/>
</dbReference>
<dbReference type="InterPro" id="IPR003616">
    <property type="entry name" value="Post-SET_dom"/>
</dbReference>
<sequence length="160" mass="18100">MDSPSLKVICNQASFKSLTVVKEVKKGEFLCDLWGVVSPVGMHTVQVDKEKHILPASNLSYTNHSCDPNAEFVFKPRNGITVPKGKELSWYLVARREIKQGEEVTFDYTLTEYDMNDPFECKCGADDCLGTVRGFKYLNNKQQQERLAHISPAIKKIVNN</sequence>
<keyword evidence="7" id="KW-1185">Reference proteome</keyword>
<name>A7T0S8_NEMVE</name>
<dbReference type="eggNOG" id="ENOG502S6TY">
    <property type="taxonomic scope" value="Eukaryota"/>
</dbReference>
<dbReference type="InterPro" id="IPR001214">
    <property type="entry name" value="SET_dom"/>
</dbReference>
<keyword evidence="3" id="KW-0949">S-adenosyl-L-methionine</keyword>
<dbReference type="AlphaFoldDB" id="A7T0S8"/>
<evidence type="ECO:0000256" key="1">
    <source>
        <dbReference type="ARBA" id="ARBA00022603"/>
    </source>
</evidence>
<evidence type="ECO:0008006" key="8">
    <source>
        <dbReference type="Google" id="ProtNLM"/>
    </source>
</evidence>
<organism evidence="6 7">
    <name type="scientific">Nematostella vectensis</name>
    <name type="common">Starlet sea anemone</name>
    <dbReference type="NCBI Taxonomy" id="45351"/>
    <lineage>
        <taxon>Eukaryota</taxon>
        <taxon>Metazoa</taxon>
        <taxon>Cnidaria</taxon>
        <taxon>Anthozoa</taxon>
        <taxon>Hexacorallia</taxon>
        <taxon>Actiniaria</taxon>
        <taxon>Edwardsiidae</taxon>
        <taxon>Nematostella</taxon>
    </lineage>
</organism>
<evidence type="ECO:0000313" key="7">
    <source>
        <dbReference type="Proteomes" id="UP000001593"/>
    </source>
</evidence>
<evidence type="ECO:0000259" key="4">
    <source>
        <dbReference type="PROSITE" id="PS50280"/>
    </source>
</evidence>
<dbReference type="PROSITE" id="PS50868">
    <property type="entry name" value="POST_SET"/>
    <property type="match status" value="1"/>
</dbReference>
<proteinExistence type="predicted"/>
<dbReference type="PANTHER" id="PTHR12350">
    <property type="entry name" value="HISTONE-LYSINE N-METHYLTRANSFERASE-RELATED"/>
    <property type="match status" value="1"/>
</dbReference>
<dbReference type="HOGENOM" id="CLU_073382_2_0_1"/>
<evidence type="ECO:0000256" key="3">
    <source>
        <dbReference type="ARBA" id="ARBA00022691"/>
    </source>
</evidence>
<dbReference type="PANTHER" id="PTHR12350:SF19">
    <property type="entry name" value="SET DOMAIN-CONTAINING PROTEIN"/>
    <property type="match status" value="1"/>
</dbReference>
<dbReference type="InterPro" id="IPR046341">
    <property type="entry name" value="SET_dom_sf"/>
</dbReference>
<dbReference type="OMA" id="NYNTTEY"/>
<dbReference type="EMBL" id="DS470049">
    <property type="protein sequence ID" value="EDO30436.1"/>
    <property type="molecule type" value="Genomic_DNA"/>
</dbReference>